<feature type="transmembrane region" description="Helical" evidence="1">
    <location>
        <begin position="184"/>
        <end position="207"/>
    </location>
</feature>
<organism evidence="2 3">
    <name type="scientific">Kocuria flava</name>
    <dbReference type="NCBI Taxonomy" id="446860"/>
    <lineage>
        <taxon>Bacteria</taxon>
        <taxon>Bacillati</taxon>
        <taxon>Actinomycetota</taxon>
        <taxon>Actinomycetes</taxon>
        <taxon>Micrococcales</taxon>
        <taxon>Micrococcaceae</taxon>
        <taxon>Kocuria</taxon>
    </lineage>
</organism>
<feature type="transmembrane region" description="Helical" evidence="1">
    <location>
        <begin position="135"/>
        <end position="156"/>
    </location>
</feature>
<keyword evidence="1" id="KW-0812">Transmembrane</keyword>
<reference evidence="2 3" key="1">
    <citation type="submission" date="2015-12" db="EMBL/GenBank/DDBJ databases">
        <authorList>
            <person name="Shamseldin A."/>
            <person name="Moawad H."/>
            <person name="Abd El-Rahim W.M."/>
            <person name="Sadowsky M.J."/>
        </authorList>
    </citation>
    <scope>NUCLEOTIDE SEQUENCE [LARGE SCALE GENOMIC DNA]</scope>
    <source>
        <strain evidence="2 3">S43</strain>
    </source>
</reference>
<dbReference type="Pfam" id="PF09852">
    <property type="entry name" value="DUF2079"/>
    <property type="match status" value="1"/>
</dbReference>
<feature type="transmembrane region" description="Helical" evidence="1">
    <location>
        <begin position="320"/>
        <end position="339"/>
    </location>
</feature>
<feature type="transmembrane region" description="Helical" evidence="1">
    <location>
        <begin position="97"/>
        <end position="123"/>
    </location>
</feature>
<dbReference type="AlphaFoldDB" id="A0A2N4T1X4"/>
<evidence type="ECO:0000313" key="3">
    <source>
        <dbReference type="Proteomes" id="UP000234632"/>
    </source>
</evidence>
<proteinExistence type="predicted"/>
<feature type="transmembrane region" description="Helical" evidence="1">
    <location>
        <begin position="254"/>
        <end position="272"/>
    </location>
</feature>
<keyword evidence="1" id="KW-1133">Transmembrane helix</keyword>
<feature type="transmembrane region" description="Helical" evidence="1">
    <location>
        <begin position="279"/>
        <end position="300"/>
    </location>
</feature>
<accession>A0A2N4T1X4</accession>
<dbReference type="Proteomes" id="UP000234632">
    <property type="component" value="Unassembled WGS sequence"/>
</dbReference>
<evidence type="ECO:0000256" key="1">
    <source>
        <dbReference type="SAM" id="Phobius"/>
    </source>
</evidence>
<sequence>MPATSAPRPAAGAPPHAPAPGSRLVPLAVGGLVAVLYLWWSLLQWRRGEVPSWDLAIFTQLARSYAEGRGPEVHVKGHGYNLLGDHFHPVLVLLGPLYALFPSALTLLVLQDLLMGVCAWAIARSGVRLLGRGPGAALGLACGLSFGLQAAVAVQFHEVAVAVPLLALSLGALVERRWSAAAAWAAPVALVKEDLGLTVAVLGLVLARRARAAGAPARPGLLLAGWGTACSVLAVTVVLPALNPAGEFAYADRLDPAAVLADPLGALTALVVPGRKALTWLALVLTGAVLALRSPLALVALPTLLWRMLSPEPGYWGTGWHYSAVLMPVVLAALLDAVVRLRASRRPGAVRLGRAGPWAALGVALVLLPAHPLGDLADPAAYRPDPRAAAKEAVLAAVPEGASVATDLTLLHRLVPRAEVHWLGSTGDPAPDLVVVDRAGTAWGGSPPGDVAAWAEQRYGAAYEPVREQEHLVVVRRTGRAGPPVR</sequence>
<feature type="transmembrane region" description="Helical" evidence="1">
    <location>
        <begin position="24"/>
        <end position="43"/>
    </location>
</feature>
<protein>
    <recommendedName>
        <fullName evidence="4">DUF2079 domain-containing protein</fullName>
    </recommendedName>
</protein>
<feature type="transmembrane region" description="Helical" evidence="1">
    <location>
        <begin position="219"/>
        <end position="242"/>
    </location>
</feature>
<gene>
    <name evidence="2" type="ORF">AUQ48_08315</name>
</gene>
<evidence type="ECO:0008006" key="4">
    <source>
        <dbReference type="Google" id="ProtNLM"/>
    </source>
</evidence>
<keyword evidence="1" id="KW-0472">Membrane</keyword>
<comment type="caution">
    <text evidence="2">The sequence shown here is derived from an EMBL/GenBank/DDBJ whole genome shotgun (WGS) entry which is preliminary data.</text>
</comment>
<dbReference type="RefSeq" id="WP_101851883.1">
    <property type="nucleotide sequence ID" value="NZ_LOMZ01000001.1"/>
</dbReference>
<dbReference type="InterPro" id="IPR018650">
    <property type="entry name" value="STSV1_Orf64"/>
</dbReference>
<dbReference type="EMBL" id="LOMZ01000001">
    <property type="protein sequence ID" value="PLC12235.1"/>
    <property type="molecule type" value="Genomic_DNA"/>
</dbReference>
<name>A0A2N4T1X4_9MICC</name>
<evidence type="ECO:0000313" key="2">
    <source>
        <dbReference type="EMBL" id="PLC12235.1"/>
    </source>
</evidence>